<dbReference type="Proteomes" id="UP000481360">
    <property type="component" value="Unassembled WGS sequence"/>
</dbReference>
<evidence type="ECO:0000313" key="3">
    <source>
        <dbReference type="EMBL" id="NGY64084.1"/>
    </source>
</evidence>
<gene>
    <name evidence="3" type="ORF">G7043_34700</name>
</gene>
<dbReference type="GO" id="GO:0005975">
    <property type="term" value="P:carbohydrate metabolic process"/>
    <property type="evidence" value="ECO:0007669"/>
    <property type="project" value="InterPro"/>
</dbReference>
<evidence type="ECO:0000256" key="1">
    <source>
        <dbReference type="SAM" id="SignalP"/>
    </source>
</evidence>
<sequence>MQLTHARVRGRGFRRVRRLALLAVGALLLASTTSSGTAVLAAESPAASDPHNFAPASRTVKPVSVHRTAGTVTTPENLLNGGSARLSGKDSYVVLDFGKEVGGLVSLGFAGASEAGRQVGLAFSETAAFVGVESDRSSQHFGSDGAIFAAVGGSGTYTMPKEKLRGGFRYLTLFLGSDGWVDVNDVTLQFTPDPDRANPRDYPNYFRSNDDLLDKLWYAGAYTVQTNTIAPDTGRNKVAPNPGWQNSAVIGPGTSVLTDGAKRDRTVWPGDLGVALPTAYASLNDTKSSRNALEALYWLQRGDGMLPYAGPEISRLDSTEGDTYVSDTYHLWTLVGTGLYHRYTDDTNWVRWIWPRYVKAMDFSLAKVDGTGLLNVSGLLDWGRSFSPGHKITANALLYAALTSGAKLADAHGDTAHANAWRERAAAVKTAANAQLWNPATGLYRDVPGAALHPQDGNSMAIWFGLTDSPAKNASIVRTLTANWTDIGAVTPEAGNLVGTFTGSMELTARLMANDDVDALALMRRAWGFMLNSPNGTNSTFWESFKYDGSPYYGNSYMSAAHGWATGPTNALTFFVLGLNPSDATHYDFVPHLGDLSHVEGNITTPKGAVHGTWDYTPGTFTSKLTAPAGTTGRIGVPTYGSSSVEVTVNGATVWSGGKFQPGAGLSGGSADGAYVYLTGAGGGTYTVTATGVVKPDSFDVAVLPDYLPPGYTFCATEGQTCTPNGTQVLSFGAGDHAYRTISGPAKCEIGTFGKDPAPNVLKSCYLAPAGGPSGSAKCASEGDVCQVDGRRTVAFGANGAFRFMTVNGTAKCNAAAFGANPLQGVAKSCYVLPDAPAGAWEKCVDEGTPCVVEGTQAFGARGSYWTAKSDSTANCAVATFGVDPLVDFVKSCYAWTGKPSGFTTECTVEKGTCSFTGEQTVAFGRNGSYVYRTFTGSTPCTEAAFGADPVFGAVKSCYLIR</sequence>
<comment type="caution">
    <text evidence="3">The sequence shown here is derived from an EMBL/GenBank/DDBJ whole genome shotgun (WGS) entry which is preliminary data.</text>
</comment>
<dbReference type="Gene3D" id="2.60.120.260">
    <property type="entry name" value="Galactose-binding domain-like"/>
    <property type="match status" value="1"/>
</dbReference>
<dbReference type="AlphaFoldDB" id="A0A7C9RVV2"/>
<dbReference type="SUPFAM" id="SSF48208">
    <property type="entry name" value="Six-hairpin glycosidases"/>
    <property type="match status" value="1"/>
</dbReference>
<dbReference type="Pfam" id="PF17389">
    <property type="entry name" value="Bac_rhamnosid6H"/>
    <property type="match status" value="1"/>
</dbReference>
<evidence type="ECO:0000259" key="2">
    <source>
        <dbReference type="Pfam" id="PF17389"/>
    </source>
</evidence>
<evidence type="ECO:0000313" key="4">
    <source>
        <dbReference type="Proteomes" id="UP000481360"/>
    </source>
</evidence>
<accession>A0A7C9RVV2</accession>
<dbReference type="PANTHER" id="PTHR34987:SF6">
    <property type="entry name" value="ALPHA-L-RHAMNOSIDASE SIX-HAIRPIN GLYCOSIDASE DOMAIN-CONTAINING PROTEIN"/>
    <property type="match status" value="1"/>
</dbReference>
<dbReference type="EMBL" id="JAAMPJ010000011">
    <property type="protein sequence ID" value="NGY64084.1"/>
    <property type="molecule type" value="Genomic_DNA"/>
</dbReference>
<proteinExistence type="predicted"/>
<dbReference type="Gene3D" id="1.50.10.10">
    <property type="match status" value="1"/>
</dbReference>
<dbReference type="InterPro" id="IPR008928">
    <property type="entry name" value="6-hairpin_glycosidase_sf"/>
</dbReference>
<keyword evidence="1" id="KW-0732">Signal</keyword>
<reference evidence="3 4" key="1">
    <citation type="submission" date="2020-03" db="EMBL/GenBank/DDBJ databases">
        <title>Isolation and identification of active actinomycetes.</title>
        <authorList>
            <person name="Sun X."/>
        </authorList>
    </citation>
    <scope>NUCLEOTIDE SEQUENCE [LARGE SCALE GENOMIC DNA]</scope>
    <source>
        <strain evidence="3 4">NEAU-D13</strain>
    </source>
</reference>
<organism evidence="3 4">
    <name type="scientific">Lentzea alba</name>
    <dbReference type="NCBI Taxonomy" id="2714351"/>
    <lineage>
        <taxon>Bacteria</taxon>
        <taxon>Bacillati</taxon>
        <taxon>Actinomycetota</taxon>
        <taxon>Actinomycetes</taxon>
        <taxon>Pseudonocardiales</taxon>
        <taxon>Pseudonocardiaceae</taxon>
        <taxon>Lentzea</taxon>
    </lineage>
</organism>
<name>A0A7C9RVV2_9PSEU</name>
<dbReference type="InterPro" id="IPR035396">
    <property type="entry name" value="Bac_rhamnosid6H"/>
</dbReference>
<keyword evidence="4" id="KW-1185">Reference proteome</keyword>
<dbReference type="Gene3D" id="2.60.420.10">
    <property type="entry name" value="Maltose phosphorylase, domain 3"/>
    <property type="match status" value="1"/>
</dbReference>
<feature type="domain" description="Alpha-L-rhamnosidase six-hairpin glycosidase" evidence="2">
    <location>
        <begin position="255"/>
        <end position="556"/>
    </location>
</feature>
<dbReference type="RefSeq" id="WP_166052876.1">
    <property type="nucleotide sequence ID" value="NZ_JAAMPJ010000011.1"/>
</dbReference>
<feature type="chain" id="PRO_5038796655" evidence="1">
    <location>
        <begin position="37"/>
        <end position="962"/>
    </location>
</feature>
<dbReference type="PANTHER" id="PTHR34987">
    <property type="entry name" value="C, PUTATIVE (AFU_ORTHOLOGUE AFUA_3G02880)-RELATED"/>
    <property type="match status" value="1"/>
</dbReference>
<dbReference type="InterPro" id="IPR012341">
    <property type="entry name" value="6hp_glycosidase-like_sf"/>
</dbReference>
<feature type="signal peptide" evidence="1">
    <location>
        <begin position="1"/>
        <end position="36"/>
    </location>
</feature>
<protein>
    <submittedName>
        <fullName evidence="3">Alpha-L-rhamnosidase</fullName>
    </submittedName>
</protein>